<dbReference type="PANTHER" id="PTHR31377">
    <property type="entry name" value="AGMATINE DEIMINASE-RELATED"/>
    <property type="match status" value="1"/>
</dbReference>
<dbReference type="PANTHER" id="PTHR31377:SF0">
    <property type="entry name" value="AGMATINE DEIMINASE-RELATED"/>
    <property type="match status" value="1"/>
</dbReference>
<keyword evidence="3" id="KW-1185">Reference proteome</keyword>
<dbReference type="Gene3D" id="3.75.10.10">
    <property type="entry name" value="L-arginine/glycine Amidinotransferase, Chain A"/>
    <property type="match status" value="1"/>
</dbReference>
<reference evidence="2 3" key="1">
    <citation type="submission" date="2019-03" db="EMBL/GenBank/DDBJ databases">
        <title>Metabolic reconstructions from genomes of highly enriched 'Candidatus Accumulibacter' and 'Candidatus Competibacter' bioreactor populations.</title>
        <authorList>
            <person name="Annavajhala M.K."/>
            <person name="Welles L."/>
            <person name="Abbas B."/>
            <person name="Sorokin D."/>
            <person name="Park H."/>
            <person name="Van Loosdrecht M."/>
            <person name="Chandran K."/>
        </authorList>
    </citation>
    <scope>NUCLEOTIDE SEQUENCE [LARGE SCALE GENOMIC DNA]</scope>
    <source>
        <strain evidence="2 3">SBR_G</strain>
    </source>
</reference>
<name>A0ABX1TEH6_9GAMM</name>
<keyword evidence="1" id="KW-0378">Hydrolase</keyword>
<dbReference type="SUPFAM" id="SSF55909">
    <property type="entry name" value="Pentein"/>
    <property type="match status" value="1"/>
</dbReference>
<proteinExistence type="predicted"/>
<evidence type="ECO:0000256" key="1">
    <source>
        <dbReference type="ARBA" id="ARBA00022801"/>
    </source>
</evidence>
<dbReference type="EMBL" id="SPMZ01000001">
    <property type="protein sequence ID" value="NMQ17752.1"/>
    <property type="molecule type" value="Genomic_DNA"/>
</dbReference>
<organism evidence="2 3">
    <name type="scientific">Candidatus Competibacter phosphatis</name>
    <dbReference type="NCBI Taxonomy" id="221280"/>
    <lineage>
        <taxon>Bacteria</taxon>
        <taxon>Pseudomonadati</taxon>
        <taxon>Pseudomonadota</taxon>
        <taxon>Gammaproteobacteria</taxon>
        <taxon>Candidatus Competibacteraceae</taxon>
        <taxon>Candidatus Competibacter</taxon>
    </lineage>
</organism>
<dbReference type="Proteomes" id="UP000760480">
    <property type="component" value="Unassembled WGS sequence"/>
</dbReference>
<dbReference type="RefSeq" id="WP_169247009.1">
    <property type="nucleotide sequence ID" value="NZ_SPMZ01000001.1"/>
</dbReference>
<dbReference type="InterPro" id="IPR007466">
    <property type="entry name" value="Peptidyl-Arg-deiminase_porph"/>
</dbReference>
<evidence type="ECO:0000313" key="2">
    <source>
        <dbReference type="EMBL" id="NMQ17752.1"/>
    </source>
</evidence>
<comment type="caution">
    <text evidence="2">The sequence shown here is derived from an EMBL/GenBank/DDBJ whole genome shotgun (WGS) entry which is preliminary data.</text>
</comment>
<accession>A0ABX1TEH6</accession>
<gene>
    <name evidence="2" type="ORF">E4P82_00145</name>
</gene>
<evidence type="ECO:0000313" key="3">
    <source>
        <dbReference type="Proteomes" id="UP000760480"/>
    </source>
</evidence>
<sequence>MSRSQTVLPAEWAPQDAILLTWPHADSDWRPWLDQADSTFAALAATISRYQTVIIACQDRNHSQHVLDLLVAAGAEEDRCRRYVTPSNDIWARDHGPITVYRAGRPVLLDFRFNGWGGKFACDLDDRVTARLHELGAFGATPRESVELILEGGGIESDGQGTLLATTECLFNPNRNGLKQAVLEQHLRDVLGIDRFLWLRHGYLDGDDTDSHIDTLARFCDPRTIAYQGCADPADPHFEPLQAMAEELRAFRAADGEPYRLIELPLPAARHDETGCRLPAGYANFLILNGAVLVPLYGDPLDTVALATLQGCFPNRKVEGLPCEVLIRQSGSLHCATMQLPAGALSSVG</sequence>
<protein>
    <submittedName>
        <fullName evidence="2">Agmatine deiminase family protein</fullName>
    </submittedName>
</protein>
<dbReference type="Pfam" id="PF04371">
    <property type="entry name" value="PAD_porph"/>
    <property type="match status" value="1"/>
</dbReference>